<sequence length="118" mass="13693">MQFKKSICGKFMLAYVFITTGTFINFLQLMTSPLGWIGLRQRQRYIVGKLTYLHWILVPAIAQWWSDIDVSVTAHPDDAIKFGNENAILLLNHKCQLDWIVTWIVANYYGIMQQIKAV</sequence>
<keyword evidence="3" id="KW-1185">Reference proteome</keyword>
<dbReference type="Ensembl" id="ENSCSAVT00000010861.1">
    <property type="protein sequence ID" value="ENSCSAVP00000010731.1"/>
    <property type="gene ID" value="ENSCSAVG00000006292.1"/>
</dbReference>
<reference evidence="3" key="1">
    <citation type="submission" date="2003-08" db="EMBL/GenBank/DDBJ databases">
        <authorList>
            <person name="Birren B."/>
            <person name="Nusbaum C."/>
            <person name="Abebe A."/>
            <person name="Abouelleil A."/>
            <person name="Adekoya E."/>
            <person name="Ait-zahra M."/>
            <person name="Allen N."/>
            <person name="Allen T."/>
            <person name="An P."/>
            <person name="Anderson M."/>
            <person name="Anderson S."/>
            <person name="Arachchi H."/>
            <person name="Armbruster J."/>
            <person name="Bachantsang P."/>
            <person name="Baldwin J."/>
            <person name="Barry A."/>
            <person name="Bayul T."/>
            <person name="Blitshsteyn B."/>
            <person name="Bloom T."/>
            <person name="Blye J."/>
            <person name="Boguslavskiy L."/>
            <person name="Borowsky M."/>
            <person name="Boukhgalter B."/>
            <person name="Brunache A."/>
            <person name="Butler J."/>
            <person name="Calixte N."/>
            <person name="Calvo S."/>
            <person name="Camarata J."/>
            <person name="Campo K."/>
            <person name="Chang J."/>
            <person name="Cheshatsang Y."/>
            <person name="Citroen M."/>
            <person name="Collymore A."/>
            <person name="Considine T."/>
            <person name="Cook A."/>
            <person name="Cooke P."/>
            <person name="Corum B."/>
            <person name="Cuomo C."/>
            <person name="David R."/>
            <person name="Dawoe T."/>
            <person name="Degray S."/>
            <person name="Dodge S."/>
            <person name="Dooley K."/>
            <person name="Dorje P."/>
            <person name="Dorjee K."/>
            <person name="Dorris L."/>
            <person name="Duffey N."/>
            <person name="Dupes A."/>
            <person name="Elkins T."/>
            <person name="Engels R."/>
            <person name="Erickson J."/>
            <person name="Farina A."/>
            <person name="Faro S."/>
            <person name="Ferreira P."/>
            <person name="Fischer H."/>
            <person name="Fitzgerald M."/>
            <person name="Foley K."/>
            <person name="Gage D."/>
            <person name="Galagan J."/>
            <person name="Gearin G."/>
            <person name="Gnerre S."/>
            <person name="Gnirke A."/>
            <person name="Goyette A."/>
            <person name="Graham J."/>
            <person name="Grandbois E."/>
            <person name="Gyaltsen K."/>
            <person name="Hafez N."/>
            <person name="Hagopian D."/>
            <person name="Hagos B."/>
            <person name="Hall J."/>
            <person name="Hatcher B."/>
            <person name="Heller A."/>
            <person name="Higgins H."/>
            <person name="Honan T."/>
            <person name="Horn A."/>
            <person name="Houde N."/>
            <person name="Hughes L."/>
            <person name="Hulme W."/>
            <person name="Husby E."/>
            <person name="Iliev I."/>
            <person name="Jaffe D."/>
            <person name="Jones C."/>
            <person name="Kamal M."/>
            <person name="Kamat A."/>
            <person name="Kamvysselis M."/>
            <person name="Karlsson E."/>
            <person name="Kells C."/>
            <person name="Kieu A."/>
            <person name="Kisner P."/>
            <person name="Kodira C."/>
            <person name="Kulbokas E."/>
            <person name="Labutti K."/>
            <person name="Lama D."/>
            <person name="Landers T."/>
            <person name="Leger J."/>
            <person name="Levine S."/>
            <person name="Lewis D."/>
            <person name="Lewis T."/>
            <person name="Lindblad-toh K."/>
            <person name="Liu X."/>
            <person name="Lokyitsang T."/>
            <person name="Lokyitsang Y."/>
            <person name="Lucien O."/>
            <person name="Lui A."/>
            <person name="Ma L.J."/>
            <person name="Mabbitt R."/>
            <person name="Macdonald J."/>
            <person name="Maclean C."/>
            <person name="Major J."/>
            <person name="Manning J."/>
            <person name="Marabella R."/>
            <person name="Maru K."/>
            <person name="Matthews C."/>
            <person name="Mauceli E."/>
            <person name="Mccarthy M."/>
            <person name="Mcdonough S."/>
            <person name="Mcghee T."/>
            <person name="Meldrim J."/>
            <person name="Meneus L."/>
            <person name="Mesirov J."/>
            <person name="Mihalev A."/>
            <person name="Mihova T."/>
            <person name="Mikkelsen T."/>
            <person name="Mlenga V."/>
            <person name="Moru K."/>
            <person name="Mozes J."/>
            <person name="Mulrain L."/>
            <person name="Munson G."/>
            <person name="Naylor J."/>
            <person name="Newes C."/>
            <person name="Nguyen C."/>
            <person name="Nguyen N."/>
            <person name="Nguyen T."/>
            <person name="Nicol R."/>
            <person name="Nielsen C."/>
            <person name="Nizzari M."/>
            <person name="Norbu C."/>
            <person name="Norbu N."/>
            <person name="O'donnell P."/>
            <person name="Okoawo O."/>
            <person name="O'leary S."/>
            <person name="Omotosho B."/>
            <person name="O'neill K."/>
            <person name="Osman S."/>
            <person name="Parker S."/>
            <person name="Perrin D."/>
            <person name="Phunkhang P."/>
            <person name="Piqani B."/>
            <person name="Purcell S."/>
            <person name="Rachupka T."/>
            <person name="Ramasamy U."/>
            <person name="Rameau R."/>
            <person name="Ray V."/>
            <person name="Raymond C."/>
            <person name="Retta R."/>
            <person name="Richardson S."/>
            <person name="Rise C."/>
            <person name="Rodriguez J."/>
            <person name="Rogers J."/>
            <person name="Rogov P."/>
            <person name="Rutman M."/>
            <person name="Schupbach R."/>
            <person name="Seaman C."/>
            <person name="Settipalli S."/>
            <person name="Sharpe T."/>
            <person name="Sheridan J."/>
            <person name="Sherpa N."/>
            <person name="Shi J."/>
            <person name="Smirnov S."/>
            <person name="Smith C."/>
            <person name="Sougnez C."/>
            <person name="Spencer B."/>
            <person name="Stalker J."/>
            <person name="Stange-thomann N."/>
            <person name="Stavropoulos S."/>
            <person name="Stetson K."/>
            <person name="Stone C."/>
            <person name="Stone S."/>
            <person name="Stubbs M."/>
            <person name="Talamas J."/>
            <person name="Tchuinga P."/>
            <person name="Tenzing P."/>
            <person name="Tesfaye S."/>
            <person name="Theodore J."/>
            <person name="Thoulutsang Y."/>
            <person name="Topham K."/>
            <person name="Towey S."/>
            <person name="Tsamla T."/>
            <person name="Tsomo N."/>
            <person name="Vallee D."/>
            <person name="Vassiliev H."/>
            <person name="Venkataraman V."/>
            <person name="Vinson J."/>
            <person name="Vo A."/>
            <person name="Wade C."/>
            <person name="Wang S."/>
            <person name="Wangchuk T."/>
            <person name="Wangdi T."/>
            <person name="Whittaker C."/>
            <person name="Wilkinson J."/>
            <person name="Wu Y."/>
            <person name="Wyman D."/>
            <person name="Yadav S."/>
            <person name="Yang S."/>
            <person name="Yang X."/>
            <person name="Yeager S."/>
            <person name="Yee E."/>
            <person name="Young G."/>
            <person name="Zainoun J."/>
            <person name="Zembeck L."/>
            <person name="Zimmer A."/>
            <person name="Zody M."/>
            <person name="Lander E."/>
        </authorList>
    </citation>
    <scope>NUCLEOTIDE SEQUENCE [LARGE SCALE GENOMIC DNA]</scope>
</reference>
<proteinExistence type="predicted"/>
<dbReference type="eggNOG" id="KOG1505">
    <property type="taxonomic scope" value="Eukaryota"/>
</dbReference>
<dbReference type="STRING" id="51511.ENSCSAVP00000010731"/>
<reference evidence="2" key="2">
    <citation type="submission" date="2025-08" db="UniProtKB">
        <authorList>
            <consortium name="Ensembl"/>
        </authorList>
    </citation>
    <scope>IDENTIFICATION</scope>
</reference>
<keyword evidence="1" id="KW-0812">Transmembrane</keyword>
<reference evidence="2" key="3">
    <citation type="submission" date="2025-09" db="UniProtKB">
        <authorList>
            <consortium name="Ensembl"/>
        </authorList>
    </citation>
    <scope>IDENTIFICATION</scope>
</reference>
<dbReference type="Proteomes" id="UP000007875">
    <property type="component" value="Unassembled WGS sequence"/>
</dbReference>
<keyword evidence="1" id="KW-0472">Membrane</keyword>
<evidence type="ECO:0000313" key="2">
    <source>
        <dbReference type="Ensembl" id="ENSCSAVP00000010731.1"/>
    </source>
</evidence>
<evidence type="ECO:0000313" key="3">
    <source>
        <dbReference type="Proteomes" id="UP000007875"/>
    </source>
</evidence>
<accession>H2YZG9</accession>
<dbReference type="OMA" id="DWIVTWI"/>
<dbReference type="AlphaFoldDB" id="H2YZG9"/>
<dbReference type="InParanoid" id="H2YZG9"/>
<feature type="transmembrane region" description="Helical" evidence="1">
    <location>
        <begin position="12"/>
        <end position="39"/>
    </location>
</feature>
<dbReference type="HOGENOM" id="CLU_041844_7_0_1"/>
<evidence type="ECO:0000256" key="1">
    <source>
        <dbReference type="SAM" id="Phobius"/>
    </source>
</evidence>
<organism evidence="2 3">
    <name type="scientific">Ciona savignyi</name>
    <name type="common">Pacific transparent sea squirt</name>
    <dbReference type="NCBI Taxonomy" id="51511"/>
    <lineage>
        <taxon>Eukaryota</taxon>
        <taxon>Metazoa</taxon>
        <taxon>Chordata</taxon>
        <taxon>Tunicata</taxon>
        <taxon>Ascidiacea</taxon>
        <taxon>Phlebobranchia</taxon>
        <taxon>Cionidae</taxon>
        <taxon>Ciona</taxon>
    </lineage>
</organism>
<name>H2YZG9_CIOSA</name>
<keyword evidence="1" id="KW-1133">Transmembrane helix</keyword>
<protein>
    <recommendedName>
        <fullName evidence="4">Phospholipid/glycerol acyltransferase domain-containing protein</fullName>
    </recommendedName>
</protein>
<evidence type="ECO:0008006" key="4">
    <source>
        <dbReference type="Google" id="ProtNLM"/>
    </source>
</evidence>